<reference evidence="2 3" key="1">
    <citation type="journal article" date="2019" name="Emerg. Microbes Infect.">
        <title>Comprehensive subspecies identification of 175 nontuberculous mycobacteria species based on 7547 genomic profiles.</title>
        <authorList>
            <person name="Matsumoto Y."/>
            <person name="Kinjo T."/>
            <person name="Motooka D."/>
            <person name="Nabeya D."/>
            <person name="Jung N."/>
            <person name="Uechi K."/>
            <person name="Horii T."/>
            <person name="Iida T."/>
            <person name="Fujita J."/>
            <person name="Nakamura S."/>
        </authorList>
    </citation>
    <scope>NUCLEOTIDE SEQUENCE [LARGE SCALE GENOMIC DNA]</scope>
    <source>
        <strain evidence="2 3">JCM 30275</strain>
    </source>
</reference>
<feature type="transmembrane region" description="Helical" evidence="1">
    <location>
        <begin position="21"/>
        <end position="41"/>
    </location>
</feature>
<feature type="transmembrane region" description="Helical" evidence="1">
    <location>
        <begin position="194"/>
        <end position="214"/>
    </location>
</feature>
<accession>A0A6N4W2Z6</accession>
<feature type="transmembrane region" description="Helical" evidence="1">
    <location>
        <begin position="47"/>
        <end position="63"/>
    </location>
</feature>
<organism evidence="2 3">
    <name type="scientific">Mycolicibacterium anyangense</name>
    <dbReference type="NCBI Taxonomy" id="1431246"/>
    <lineage>
        <taxon>Bacteria</taxon>
        <taxon>Bacillati</taxon>
        <taxon>Actinomycetota</taxon>
        <taxon>Actinomycetes</taxon>
        <taxon>Mycobacteriales</taxon>
        <taxon>Mycobacteriaceae</taxon>
        <taxon>Mycolicibacterium</taxon>
    </lineage>
</organism>
<proteinExistence type="predicted"/>
<name>A0A6N4W2Z6_9MYCO</name>
<keyword evidence="1" id="KW-0472">Membrane</keyword>
<feature type="transmembrane region" description="Helical" evidence="1">
    <location>
        <begin position="226"/>
        <end position="248"/>
    </location>
</feature>
<feature type="transmembrane region" description="Helical" evidence="1">
    <location>
        <begin position="112"/>
        <end position="138"/>
    </location>
</feature>
<keyword evidence="1" id="KW-1133">Transmembrane helix</keyword>
<sequence length="508" mass="52370">MPDKLFDQPGTLLGRLGSRDGAVIGAGMAVFVIALTGCALLRWQAPMIALASFGLATVLLCYARQIRVPASAVAIAGLVGLALGAGWAMVVGPVMAQAYSAALGAQTDLRHILLSGIAIPGSGALLMLAPAVVVRVTIRSIRDPRSGMAVGAWGATVFNAGSTATLLWPQLAMGVSAHDQSAESLLAEAIVEGLAWPSACLAVGAIFGIALWLTPAAPSGRNRATVVGALAAGLIVVTALGLVDVLPISVRPYIAAQLGISLLAVIAWRIVVARTVARRVSDVGTASYRGVLVPLIGVLGVLAAVSTGISALITPPAKAYVCPPDCGRPPLGTPVETNPRYSGDNGAFSVAYPEEGAAYQVTFEPHGLAGVKLAYLGGDTGTMMLFGEPADGRTSRQIVEQVLGSKYPDAVVSYEVPNASVGYQPGYGVVADVYSRDSAASFTRLRVIVMAAIKHDYALIAAAVGPYHEFSPDYGSGHPSGANLELAMDMGKYVNSFRWGGDRYGHRP</sequence>
<evidence type="ECO:0000256" key="1">
    <source>
        <dbReference type="SAM" id="Phobius"/>
    </source>
</evidence>
<feature type="transmembrane region" description="Helical" evidence="1">
    <location>
        <begin position="70"/>
        <end position="92"/>
    </location>
</feature>
<gene>
    <name evidence="2" type="ORF">MANY_03920</name>
</gene>
<feature type="transmembrane region" description="Helical" evidence="1">
    <location>
        <begin position="254"/>
        <end position="271"/>
    </location>
</feature>
<keyword evidence="1" id="KW-0812">Transmembrane</keyword>
<dbReference type="EMBL" id="AP022620">
    <property type="protein sequence ID" value="BBZ75055.1"/>
    <property type="molecule type" value="Genomic_DNA"/>
</dbReference>
<dbReference type="AlphaFoldDB" id="A0A6N4W2Z6"/>
<feature type="transmembrane region" description="Helical" evidence="1">
    <location>
        <begin position="150"/>
        <end position="168"/>
    </location>
</feature>
<feature type="transmembrane region" description="Helical" evidence="1">
    <location>
        <begin position="291"/>
        <end position="313"/>
    </location>
</feature>
<protein>
    <submittedName>
        <fullName evidence="2">Uncharacterized protein</fullName>
    </submittedName>
</protein>
<keyword evidence="3" id="KW-1185">Reference proteome</keyword>
<dbReference type="KEGG" id="many:MANY_03920"/>
<dbReference type="Proteomes" id="UP000467249">
    <property type="component" value="Chromosome"/>
</dbReference>
<evidence type="ECO:0000313" key="2">
    <source>
        <dbReference type="EMBL" id="BBZ75055.1"/>
    </source>
</evidence>
<evidence type="ECO:0000313" key="3">
    <source>
        <dbReference type="Proteomes" id="UP000467249"/>
    </source>
</evidence>